<feature type="transmembrane region" description="Helical" evidence="1">
    <location>
        <begin position="76"/>
        <end position="100"/>
    </location>
</feature>
<keyword evidence="1" id="KW-1133">Transmembrane helix</keyword>
<feature type="transmembrane region" description="Helical" evidence="1">
    <location>
        <begin position="107"/>
        <end position="132"/>
    </location>
</feature>
<evidence type="ECO:0000313" key="2">
    <source>
        <dbReference type="EMBL" id="NDL23952.1"/>
    </source>
</evidence>
<accession>A0ABX0B0B5</accession>
<dbReference type="Proteomes" id="UP000470051">
    <property type="component" value="Unassembled WGS sequence"/>
</dbReference>
<organism evidence="2 3">
    <name type="scientific">Photorhabdus kayaii</name>
    <dbReference type="NCBI Taxonomy" id="230088"/>
    <lineage>
        <taxon>Bacteria</taxon>
        <taxon>Pseudomonadati</taxon>
        <taxon>Pseudomonadota</taxon>
        <taxon>Gammaproteobacteria</taxon>
        <taxon>Enterobacterales</taxon>
        <taxon>Morganellaceae</taxon>
        <taxon>Photorhabdus</taxon>
    </lineage>
</organism>
<protein>
    <submittedName>
        <fullName evidence="2">DUF2569 family protein</fullName>
    </submittedName>
</protein>
<evidence type="ECO:0000256" key="1">
    <source>
        <dbReference type="SAM" id="Phobius"/>
    </source>
</evidence>
<name>A0ABX0B0B5_9GAMM</name>
<keyword evidence="1" id="KW-0472">Membrane</keyword>
<dbReference type="Pfam" id="PF10754">
    <property type="entry name" value="DUF2569"/>
    <property type="match status" value="1"/>
</dbReference>
<dbReference type="InterPro" id="IPR019690">
    <property type="entry name" value="DUF2569"/>
</dbReference>
<sequence>MTIWRNFMKCIKCENPVLHESDFCAACEEKELSRIGGFLYFPAINIIFVILSSLFSSYKTMTTLIFGYDFLGELRILIGFEFICFTIIFGVALYTSILFFRKKKETPLFYIILLVFTSLFIITDLSLAHYVYEIKLDYNYLFLLFRAVFYTCIWVPYFIISIRVKRTFIK</sequence>
<evidence type="ECO:0000313" key="3">
    <source>
        <dbReference type="Proteomes" id="UP000470051"/>
    </source>
</evidence>
<feature type="transmembrane region" description="Helical" evidence="1">
    <location>
        <begin position="38"/>
        <end position="56"/>
    </location>
</feature>
<dbReference type="EMBL" id="WSFE01000002">
    <property type="protein sequence ID" value="NDL23952.1"/>
    <property type="molecule type" value="Genomic_DNA"/>
</dbReference>
<keyword evidence="1" id="KW-0812">Transmembrane</keyword>
<gene>
    <name evidence="2" type="ORF">GPY42_01630</name>
</gene>
<comment type="caution">
    <text evidence="2">The sequence shown here is derived from an EMBL/GenBank/DDBJ whole genome shotgun (WGS) entry which is preliminary data.</text>
</comment>
<feature type="transmembrane region" description="Helical" evidence="1">
    <location>
        <begin position="138"/>
        <end position="160"/>
    </location>
</feature>
<proteinExistence type="predicted"/>
<reference evidence="2 3" key="1">
    <citation type="submission" date="2019-12" db="EMBL/GenBank/DDBJ databases">
        <title>Engineering Photorhabdus to improve their lethality against agricultural pests.</title>
        <authorList>
            <person name="Machado R.A.R."/>
        </authorList>
    </citation>
    <scope>NUCLEOTIDE SEQUENCE [LARGE SCALE GENOMIC DNA]</scope>
    <source>
        <strain evidence="2 3">M-HU2</strain>
    </source>
</reference>
<keyword evidence="3" id="KW-1185">Reference proteome</keyword>